<dbReference type="OrthoDB" id="7777654at2759"/>
<proteinExistence type="predicted"/>
<evidence type="ECO:0000313" key="3">
    <source>
        <dbReference type="Proteomes" id="UP000007800"/>
    </source>
</evidence>
<evidence type="ECO:0000313" key="2">
    <source>
        <dbReference type="EMBL" id="EER00825.1"/>
    </source>
</evidence>
<feature type="compositionally biased region" description="Basic and acidic residues" evidence="1">
    <location>
        <begin position="529"/>
        <end position="538"/>
    </location>
</feature>
<reference evidence="2 3" key="1">
    <citation type="submission" date="2008-07" db="EMBL/GenBank/DDBJ databases">
        <authorList>
            <person name="El-Sayed N."/>
            <person name="Caler E."/>
            <person name="Inman J."/>
            <person name="Amedeo P."/>
            <person name="Hass B."/>
            <person name="Wortman J."/>
        </authorList>
    </citation>
    <scope>NUCLEOTIDE SEQUENCE [LARGE SCALE GENOMIC DNA]</scope>
    <source>
        <strain evidence="3">ATCC 50983 / TXsc</strain>
    </source>
</reference>
<sequence>MNRKLLIALPPAVRISHRGIAHAVERLALLEKGVSEADDGQVLLSRTRDLMRLLKRDSQHLQSEGILSPRGAMDLLTKVVSERVDQLEPSECCELLYFLAEGRRWTVCDKGTIDGLLKRALARERISPRDLSIALHVSTVLELEGDKRTRKAITAAITKLDFTESTFKDIARLAVVLGACTTRNFISESLIEHLSEALSAYYPKQDLTAELLILASSALVSLCRALPREASVKGRGELLDKLLAHQSDWSSIAVCDVVYSAYVLGRPLQDVALIEKMLDTFDPAQVNSSDRLCRLLASIPATELPFVAQCSLPYINISHLSRSNALKVAYGLSAHASAFTETIKDVCGRLVDLANTMNHRHAWECMALCKRIQHDALLEAACRVLLAGKKAFKAAERGLCDEVYNEVKTRLGEVPAVLEDLHERVHDVAGVDAKIDSKQTQPGRQFSSQAIEDDDDDDETSLFHDRELKCLRASARRNEVAGGDASSGETGNIYESFCRSKLLTMLEKMEAGHDPVEEAHALLKRHRDGRKEARRNADEGPQVTGKSRKKRKPRNEREKRRLAMFKMGNYQPFIFAKQQARKNRLWP</sequence>
<gene>
    <name evidence="2" type="ORF">Pmar_PMAR002894</name>
</gene>
<dbReference type="AlphaFoldDB" id="C5LQU0"/>
<feature type="compositionally biased region" description="Polar residues" evidence="1">
    <location>
        <begin position="438"/>
        <end position="450"/>
    </location>
</feature>
<feature type="region of interest" description="Disordered" evidence="1">
    <location>
        <begin position="434"/>
        <end position="460"/>
    </location>
</feature>
<dbReference type="OMA" id="WSSIAVC"/>
<feature type="region of interest" description="Disordered" evidence="1">
    <location>
        <begin position="524"/>
        <end position="564"/>
    </location>
</feature>
<dbReference type="InParanoid" id="C5LQU0"/>
<dbReference type="GeneID" id="9044015"/>
<dbReference type="EMBL" id="GG684654">
    <property type="protein sequence ID" value="EER00825.1"/>
    <property type="molecule type" value="Genomic_DNA"/>
</dbReference>
<keyword evidence="3" id="KW-1185">Reference proteome</keyword>
<accession>C5LQU0</accession>
<organism evidence="3">
    <name type="scientific">Perkinsus marinus (strain ATCC 50983 / TXsc)</name>
    <dbReference type="NCBI Taxonomy" id="423536"/>
    <lineage>
        <taxon>Eukaryota</taxon>
        <taxon>Sar</taxon>
        <taxon>Alveolata</taxon>
        <taxon>Perkinsozoa</taxon>
        <taxon>Perkinsea</taxon>
        <taxon>Perkinsida</taxon>
        <taxon>Perkinsidae</taxon>
        <taxon>Perkinsus</taxon>
    </lineage>
</organism>
<dbReference type="Proteomes" id="UP000007800">
    <property type="component" value="Unassembled WGS sequence"/>
</dbReference>
<feature type="compositionally biased region" description="Acidic residues" evidence="1">
    <location>
        <begin position="451"/>
        <end position="460"/>
    </location>
</feature>
<evidence type="ECO:0000256" key="1">
    <source>
        <dbReference type="SAM" id="MobiDB-lite"/>
    </source>
</evidence>
<protein>
    <submittedName>
        <fullName evidence="2">Uncharacterized protein</fullName>
    </submittedName>
</protein>
<dbReference type="RefSeq" id="XP_002768107.1">
    <property type="nucleotide sequence ID" value="XM_002768061.1"/>
</dbReference>
<name>C5LQU0_PERM5</name>